<feature type="compositionally biased region" description="Basic residues" evidence="1">
    <location>
        <begin position="118"/>
        <end position="130"/>
    </location>
</feature>
<name>A0AAV2SYM3_MEGNR</name>
<sequence length="286" mass="30732">MPNGNISTSSYKKCRKKSESQLNRACVVPGAVGGGIPPVAKRGRVDRPCTVEKTHALLDLLDNYNSDLSDIEVVEYSEEDDYSNDSSDEENHMGRSFRTKQRGFIGPRALSLSPKASRPTKTKFIVKKTNKKENCDSQIPGRSITSNKPTTRSTPTGITAQWINQRKNTNCTPTLGANSPASTPTQAPPTDLTTPSTISTPSEIQAQWINQCKNTNATPTSGANSTTSTPTQAPPTDLTTPSTISTPSEIQAQWINQCKNTNATPTYGANSTTSTPTQAPPTDLTT</sequence>
<feature type="compositionally biased region" description="Polar residues" evidence="1">
    <location>
        <begin position="249"/>
        <end position="270"/>
    </location>
</feature>
<keyword evidence="3" id="KW-1185">Reference proteome</keyword>
<feature type="compositionally biased region" description="Polar residues" evidence="1">
    <location>
        <begin position="143"/>
        <end position="177"/>
    </location>
</feature>
<feature type="compositionally biased region" description="Low complexity" evidence="1">
    <location>
        <begin position="179"/>
        <end position="198"/>
    </location>
</feature>
<feature type="non-terminal residue" evidence="2">
    <location>
        <position position="286"/>
    </location>
</feature>
<proteinExistence type="predicted"/>
<accession>A0AAV2SYM3</accession>
<feature type="region of interest" description="Disordered" evidence="1">
    <location>
        <begin position="78"/>
        <end position="98"/>
    </location>
</feature>
<feature type="region of interest" description="Disordered" evidence="1">
    <location>
        <begin position="214"/>
        <end position="286"/>
    </location>
</feature>
<comment type="caution">
    <text evidence="2">The sequence shown here is derived from an EMBL/GenBank/DDBJ whole genome shotgun (WGS) entry which is preliminary data.</text>
</comment>
<feature type="compositionally biased region" description="Polar residues" evidence="1">
    <location>
        <begin position="214"/>
        <end position="224"/>
    </location>
</feature>
<dbReference type="AlphaFoldDB" id="A0AAV2SYM3"/>
<organism evidence="2 3">
    <name type="scientific">Meganyctiphanes norvegica</name>
    <name type="common">Northern krill</name>
    <name type="synonym">Thysanopoda norvegica</name>
    <dbReference type="NCBI Taxonomy" id="48144"/>
    <lineage>
        <taxon>Eukaryota</taxon>
        <taxon>Metazoa</taxon>
        <taxon>Ecdysozoa</taxon>
        <taxon>Arthropoda</taxon>
        <taxon>Crustacea</taxon>
        <taxon>Multicrustacea</taxon>
        <taxon>Malacostraca</taxon>
        <taxon>Eumalacostraca</taxon>
        <taxon>Eucarida</taxon>
        <taxon>Euphausiacea</taxon>
        <taxon>Euphausiidae</taxon>
        <taxon>Meganyctiphanes</taxon>
    </lineage>
</organism>
<feature type="compositionally biased region" description="Acidic residues" evidence="1">
    <location>
        <begin position="78"/>
        <end position="88"/>
    </location>
</feature>
<feature type="compositionally biased region" description="Low complexity" evidence="1">
    <location>
        <begin position="271"/>
        <end position="286"/>
    </location>
</feature>
<protein>
    <submittedName>
        <fullName evidence="2">Uncharacterized protein</fullName>
    </submittedName>
</protein>
<evidence type="ECO:0000313" key="3">
    <source>
        <dbReference type="Proteomes" id="UP001497623"/>
    </source>
</evidence>
<feature type="region of interest" description="Disordered" evidence="1">
    <location>
        <begin position="110"/>
        <end position="198"/>
    </location>
</feature>
<dbReference type="Proteomes" id="UP001497623">
    <property type="component" value="Unassembled WGS sequence"/>
</dbReference>
<dbReference type="EMBL" id="CAXKWB010148068">
    <property type="protein sequence ID" value="CAL4247629.1"/>
    <property type="molecule type" value="Genomic_DNA"/>
</dbReference>
<gene>
    <name evidence="2" type="ORF">MNOR_LOCUS41305</name>
</gene>
<evidence type="ECO:0000313" key="2">
    <source>
        <dbReference type="EMBL" id="CAL4247629.1"/>
    </source>
</evidence>
<feature type="compositionally biased region" description="Low complexity" evidence="1">
    <location>
        <begin position="225"/>
        <end position="248"/>
    </location>
</feature>
<evidence type="ECO:0000256" key="1">
    <source>
        <dbReference type="SAM" id="MobiDB-lite"/>
    </source>
</evidence>
<reference evidence="2 3" key="1">
    <citation type="submission" date="2024-05" db="EMBL/GenBank/DDBJ databases">
        <authorList>
            <person name="Wallberg A."/>
        </authorList>
    </citation>
    <scope>NUCLEOTIDE SEQUENCE [LARGE SCALE GENOMIC DNA]</scope>
</reference>